<dbReference type="InterPro" id="IPR012341">
    <property type="entry name" value="6hp_glycosidase-like_sf"/>
</dbReference>
<accession>A0ABY3SQ09</accession>
<reference evidence="1 2" key="1">
    <citation type="journal article" date="2024" name="Int. J. Syst. Evol. Microbiol.">
        <title>Paenibacillus hexagrammi sp. nov., a novel bacterium isolated from the gut content of Hexagrammos agrammus.</title>
        <authorList>
            <person name="Jung H.K."/>
            <person name="Kim D.G."/>
            <person name="Zin H."/>
            <person name="Park J."/>
            <person name="Jung H."/>
            <person name="Kim Y.O."/>
            <person name="Kong H.J."/>
            <person name="Kim J.W."/>
            <person name="Kim Y.S."/>
        </authorList>
    </citation>
    <scope>NUCLEOTIDE SEQUENCE [LARGE SCALE GENOMIC DNA]</scope>
    <source>
        <strain evidence="1 2">YPD9-1</strain>
    </source>
</reference>
<evidence type="ECO:0000313" key="1">
    <source>
        <dbReference type="EMBL" id="UJF35630.1"/>
    </source>
</evidence>
<keyword evidence="2" id="KW-1185">Reference proteome</keyword>
<proteinExistence type="predicted"/>
<dbReference type="EMBL" id="CP090978">
    <property type="protein sequence ID" value="UJF35630.1"/>
    <property type="molecule type" value="Genomic_DNA"/>
</dbReference>
<dbReference type="Gene3D" id="1.50.10.10">
    <property type="match status" value="1"/>
</dbReference>
<evidence type="ECO:0000313" key="2">
    <source>
        <dbReference type="Proteomes" id="UP001649230"/>
    </source>
</evidence>
<dbReference type="InterPro" id="IPR008928">
    <property type="entry name" value="6-hairpin_glycosidase_sf"/>
</dbReference>
<sequence>MIDRKALVKRHNPLITCFDKFSSLTVGNGNYAFTVDATGLQTFPNLYADGGVPLGNLSNWAWHTSPNPNEYQPEKFPLTYYPTFNGRQVGFPYMPPGQTTDEYKWLKFNPHKLHLGVVGFRLSLPSGDEATHDDLNKIEQVLDMWSGVIESEFSLLTAKTKVSTCCHPSEDLIAVRVKSELIRLGRLQVAFHFPYGTWKFAAVDWSKPDRHTTEVVHLDSDSVYISRKLDQDSYAMHAAWTNGTFERDERDQHVCLYSPSPDSDEFELRFRFTKHDIPTDLPTFEETRAAAESHWESFWTSGGAIELNGSKDIRAHELERRIVLSQYVTAIQSSGTLPPAESGLTHNSWGGKFHLEMHWWHAVHFALWKRVDLLENSLTWYGTIVDKARKLADSQGYEGARWPKCTAPDGVNGPCYIEPFLIWQQPHPIYYAELIYNIKGDRDTLAKYAEIVFESASFMASFAEWDPGQERYVLGPPVAPAQEIFDHATTMNPTFELSYWAFGLRIAILWRERLGLPKMEKWEHVLKHLSKLPAVDGLYVAAETAPGTFSEETGTRDHPTMLAPLGILPGDNVDRETMLRTLHEVMKVWNWDATWGWDYPMAAMTAARLGESRLALDILLIDKVTNTYLPNGHNYQRKPLTVYLPGNGGLLSAAAMMAAGWEGGPDIHAPGFPQDGSWSVTYEGLAKML</sequence>
<keyword evidence="1" id="KW-0378">Hydrolase</keyword>
<organism evidence="1 2">
    <name type="scientific">Paenibacillus hexagrammi</name>
    <dbReference type="NCBI Taxonomy" id="2908839"/>
    <lineage>
        <taxon>Bacteria</taxon>
        <taxon>Bacillati</taxon>
        <taxon>Bacillota</taxon>
        <taxon>Bacilli</taxon>
        <taxon>Bacillales</taxon>
        <taxon>Paenibacillaceae</taxon>
        <taxon>Paenibacillus</taxon>
    </lineage>
</organism>
<dbReference type="GO" id="GO:0016787">
    <property type="term" value="F:hydrolase activity"/>
    <property type="evidence" value="ECO:0007669"/>
    <property type="project" value="UniProtKB-KW"/>
</dbReference>
<gene>
    <name evidence="1" type="ORF">L0M14_11385</name>
</gene>
<name>A0ABY3SQ09_9BACL</name>
<dbReference type="SUPFAM" id="SSF48208">
    <property type="entry name" value="Six-hairpin glycosidases"/>
    <property type="match status" value="1"/>
</dbReference>
<protein>
    <submittedName>
        <fullName evidence="1">Glycoside hydrolase family 65</fullName>
    </submittedName>
</protein>
<dbReference type="RefSeq" id="WP_235122191.1">
    <property type="nucleotide sequence ID" value="NZ_CP090978.1"/>
</dbReference>
<dbReference type="Proteomes" id="UP001649230">
    <property type="component" value="Chromosome"/>
</dbReference>